<feature type="compositionally biased region" description="Gly residues" evidence="1">
    <location>
        <begin position="198"/>
        <end position="210"/>
    </location>
</feature>
<accession>A0ABS3UAN5</accession>
<feature type="compositionally biased region" description="Basic and acidic residues" evidence="1">
    <location>
        <begin position="1"/>
        <end position="10"/>
    </location>
</feature>
<dbReference type="Proteomes" id="UP000681341">
    <property type="component" value="Unassembled WGS sequence"/>
</dbReference>
<comment type="caution">
    <text evidence="2">The sequence shown here is derived from an EMBL/GenBank/DDBJ whole genome shotgun (WGS) entry which is preliminary data.</text>
</comment>
<feature type="compositionally biased region" description="Basic and acidic residues" evidence="1">
    <location>
        <begin position="445"/>
        <end position="460"/>
    </location>
</feature>
<feature type="compositionally biased region" description="Basic and acidic residues" evidence="1">
    <location>
        <begin position="146"/>
        <end position="160"/>
    </location>
</feature>
<feature type="region of interest" description="Disordered" evidence="1">
    <location>
        <begin position="499"/>
        <end position="520"/>
    </location>
</feature>
<evidence type="ECO:0000256" key="1">
    <source>
        <dbReference type="SAM" id="MobiDB-lite"/>
    </source>
</evidence>
<dbReference type="EMBL" id="JAGFNP010000019">
    <property type="protein sequence ID" value="MBO3735830.1"/>
    <property type="molecule type" value="Genomic_DNA"/>
</dbReference>
<feature type="non-terminal residue" evidence="2">
    <location>
        <position position="533"/>
    </location>
</feature>
<evidence type="ECO:0000313" key="2">
    <source>
        <dbReference type="EMBL" id="MBO3735830.1"/>
    </source>
</evidence>
<keyword evidence="3" id="KW-1185">Reference proteome</keyword>
<name>A0ABS3UAN5_9ACTN</name>
<protein>
    <submittedName>
        <fullName evidence="2">Uncharacterized protein</fullName>
    </submittedName>
</protein>
<organism evidence="2 3">
    <name type="scientific">Glycomyces niveus</name>
    <dbReference type="NCBI Taxonomy" id="2820287"/>
    <lineage>
        <taxon>Bacteria</taxon>
        <taxon>Bacillati</taxon>
        <taxon>Actinomycetota</taxon>
        <taxon>Actinomycetes</taxon>
        <taxon>Glycomycetales</taxon>
        <taxon>Glycomycetaceae</taxon>
        <taxon>Glycomyces</taxon>
    </lineage>
</organism>
<sequence>MAESTLRENWRGATHQPSQHPSERLAAMRNQARAMVLVQEPFYRHGSLGPGAPLRQITGVSEQAGYYDWAGRRLFLADGEPDPMCPGAYRYQHNPDCCDLEAPDSDPRSPRYEPMHLRHKVGDTWIIDANRPYDPFDPGPYGSRGWYKDERTGRHRRDETPDPLPAEGWVTPKGAWFPGTADWPEPEAPQDESTRSAGGEGGAGSGGSGRGDGDRGRGSGGRGGDRQRGAGERGGSDRPPPWGARGRPVPSEPDEPEGRHGFGCGPAGRPGPDPDGSRHTRQFWSRAESGSGPGDAGWISGYGARQSESGTSIGSEGGDGSQGATAGAQQSGESGWGGREDDCRSGADTTGEYRFSKLREDAFDRFMVQSAQLRAAHFQPEKPYLRERVVWGLRWLLWVFALGLASMPAPLRSDRNRTDSTAVHAVPTQRRAESRVSAAGPGETSEVRSEGSRSVTDRSRPSAPDPMGAEPAHRPGAAIAAAVGGARAARRVIAARQTRTEHDLARAVRNSATRRPSPRPYMATWEHAFDTNA</sequence>
<feature type="compositionally biased region" description="Basic and acidic residues" evidence="1">
    <location>
        <begin position="211"/>
        <end position="236"/>
    </location>
</feature>
<proteinExistence type="predicted"/>
<feature type="region of interest" description="Disordered" evidence="1">
    <location>
        <begin position="1"/>
        <end position="22"/>
    </location>
</feature>
<evidence type="ECO:0000313" key="3">
    <source>
        <dbReference type="Proteomes" id="UP000681341"/>
    </source>
</evidence>
<feature type="region of interest" description="Disordered" evidence="1">
    <location>
        <begin position="409"/>
        <end position="473"/>
    </location>
</feature>
<feature type="compositionally biased region" description="Polar residues" evidence="1">
    <location>
        <begin position="322"/>
        <end position="333"/>
    </location>
</feature>
<reference evidence="2 3" key="1">
    <citation type="submission" date="2021-03" db="EMBL/GenBank/DDBJ databases">
        <title>Glycomyces sp. nov., a novel actinomycete isolated from soil.</title>
        <authorList>
            <person name="Yang X."/>
            <person name="Xu X."/>
        </authorList>
    </citation>
    <scope>NUCLEOTIDE SEQUENCE [LARGE SCALE GENOMIC DNA]</scope>
    <source>
        <strain evidence="2 3">NEAU-S30</strain>
    </source>
</reference>
<gene>
    <name evidence="2" type="ORF">J5V16_23650</name>
</gene>
<feature type="region of interest" description="Disordered" evidence="1">
    <location>
        <begin position="129"/>
        <end position="348"/>
    </location>
</feature>